<dbReference type="EMBL" id="SRXV01000002">
    <property type="protein sequence ID" value="TGY93197.1"/>
    <property type="molecule type" value="Genomic_DNA"/>
</dbReference>
<proteinExistence type="predicted"/>
<dbReference type="InterPro" id="IPR007296">
    <property type="entry name" value="DUF403"/>
</dbReference>
<dbReference type="RefSeq" id="WP_135944915.1">
    <property type="nucleotide sequence ID" value="NZ_BMEI01000002.1"/>
</dbReference>
<dbReference type="Proteomes" id="UP000305451">
    <property type="component" value="Unassembled WGS sequence"/>
</dbReference>
<dbReference type="PANTHER" id="PTHR34595">
    <property type="entry name" value="BLR5612 PROTEIN"/>
    <property type="match status" value="1"/>
</dbReference>
<dbReference type="Pfam" id="PF04168">
    <property type="entry name" value="Alpha-E"/>
    <property type="match status" value="1"/>
</dbReference>
<dbReference type="OrthoDB" id="9803532at2"/>
<evidence type="ECO:0000259" key="1">
    <source>
        <dbReference type="Pfam" id="PF04168"/>
    </source>
</evidence>
<evidence type="ECO:0000313" key="3">
    <source>
        <dbReference type="Proteomes" id="UP000305451"/>
    </source>
</evidence>
<keyword evidence="3" id="KW-1185">Reference proteome</keyword>
<dbReference type="InterPro" id="IPR051680">
    <property type="entry name" value="ATP-dep_Glu-Cys_Ligase-2"/>
</dbReference>
<sequence>MPAKGEGQKIPGSSVNLLSRFAEYSFWLGRYVERAENLARLLAVTETLSADSEDRDSWVSLIQTFQDEEAYRETGKSETGLLIARWYLIDRDNPNSVISVLTMARENARALRHLIPTEMWRHINMLHADVANLTARKVTLVRLNEICEQVRLGCQAHFGVVDSTWYRDEAWLFHKLGCEIERADETTRLMDISNYKLMASDNALLPTKSWWNWLLRQASAYQAFRRKHQINAEPADAAAFLLFDSDFPRSVRLSVLQAFSRLDELETDYQSAPGQKLLVARTALSSRLKNRPEPLAGETLHAYLDEVQKDLIAFADAIADRYFDGG</sequence>
<gene>
    <name evidence="2" type="ORF">E5162_09050</name>
</gene>
<accession>A0A4S2HB82</accession>
<comment type="caution">
    <text evidence="2">The sequence shown here is derived from an EMBL/GenBank/DDBJ whole genome shotgun (WGS) entry which is preliminary data.</text>
</comment>
<name>A0A4S2HB82_9PROT</name>
<dbReference type="AlphaFoldDB" id="A0A4S2HB82"/>
<feature type="domain" description="DUF403" evidence="1">
    <location>
        <begin position="17"/>
        <end position="323"/>
    </location>
</feature>
<organism evidence="2 3">
    <name type="scientific">Marinicauda pacifica</name>
    <dbReference type="NCBI Taxonomy" id="1133559"/>
    <lineage>
        <taxon>Bacteria</taxon>
        <taxon>Pseudomonadati</taxon>
        <taxon>Pseudomonadota</taxon>
        <taxon>Alphaproteobacteria</taxon>
        <taxon>Maricaulales</taxon>
        <taxon>Maricaulaceae</taxon>
        <taxon>Marinicauda</taxon>
    </lineage>
</organism>
<reference evidence="2 3" key="1">
    <citation type="journal article" date="2013" name="Int. J. Syst. Evol. Microbiol.">
        <title>Marinicauda pacifica gen. nov., sp. nov., a prosthecate alphaproteobacterium of the family Hyphomonadaceae isolated from deep seawater.</title>
        <authorList>
            <person name="Zhang X.Y."/>
            <person name="Li G.W."/>
            <person name="Wang C.S."/>
            <person name="Zhang Y.J."/>
            <person name="Xu X.W."/>
            <person name="Li H."/>
            <person name="Liu A."/>
            <person name="Liu C."/>
            <person name="Xie B.B."/>
            <person name="Qin Q.L."/>
            <person name="Xu Z."/>
            <person name="Chen X.L."/>
            <person name="Zhou B.C."/>
            <person name="Zhang Y.Z."/>
        </authorList>
    </citation>
    <scope>NUCLEOTIDE SEQUENCE [LARGE SCALE GENOMIC DNA]</scope>
    <source>
        <strain evidence="2 3">P-1 km-3</strain>
    </source>
</reference>
<evidence type="ECO:0000313" key="2">
    <source>
        <dbReference type="EMBL" id="TGY93197.1"/>
    </source>
</evidence>
<dbReference type="PANTHER" id="PTHR34595:SF7">
    <property type="entry name" value="SLL1039 PROTEIN"/>
    <property type="match status" value="1"/>
</dbReference>
<protein>
    <submittedName>
        <fullName evidence="2">Alpha-E domain-containing protein</fullName>
    </submittedName>
</protein>